<dbReference type="PROSITE" id="PS00108">
    <property type="entry name" value="PROTEIN_KINASE_ST"/>
    <property type="match status" value="1"/>
</dbReference>
<dbReference type="AlphaFoldDB" id="A0A9P8TJJ0"/>
<comment type="catalytic activity">
    <reaction evidence="10">
        <text>L-threonyl-[protein] + ATP = O-phospho-L-threonyl-[protein] + ADP + H(+)</text>
        <dbReference type="Rhea" id="RHEA:46608"/>
        <dbReference type="Rhea" id="RHEA-COMP:11060"/>
        <dbReference type="Rhea" id="RHEA-COMP:11605"/>
        <dbReference type="ChEBI" id="CHEBI:15378"/>
        <dbReference type="ChEBI" id="CHEBI:30013"/>
        <dbReference type="ChEBI" id="CHEBI:30616"/>
        <dbReference type="ChEBI" id="CHEBI:61977"/>
        <dbReference type="ChEBI" id="CHEBI:456216"/>
        <dbReference type="EC" id="2.7.11.1"/>
    </reaction>
</comment>
<reference evidence="16" key="2">
    <citation type="submission" date="2021-01" db="EMBL/GenBank/DDBJ databases">
        <authorList>
            <person name="Schikora-Tamarit M.A."/>
        </authorList>
    </citation>
    <scope>NUCLEOTIDE SEQUENCE</scope>
    <source>
        <strain evidence="16">CBS2887</strain>
    </source>
</reference>
<keyword evidence="3" id="KW-0723">Serine/threonine-protein kinase</keyword>
<feature type="binding site" evidence="12">
    <location>
        <position position="370"/>
    </location>
    <ligand>
        <name>ATP</name>
        <dbReference type="ChEBI" id="CHEBI:30616"/>
    </ligand>
</feature>
<dbReference type="EMBL" id="JAEUBG010004553">
    <property type="protein sequence ID" value="KAH3681154.1"/>
    <property type="molecule type" value="Genomic_DNA"/>
</dbReference>
<dbReference type="InterPro" id="IPR017441">
    <property type="entry name" value="Protein_kinase_ATP_BS"/>
</dbReference>
<sequence>MMSSWKQKLKEFSSSARTKPTGSPDESSLKSVSSTSIDQSAQRAVSPIEGVDSPNKDIQSPQPHKDLSDNNRRETITPLLESLSVSGNAQGDADIAAAATTHNEADIASERTAKATNQSKAGNFNPGLLTVKIYQGSEFIIPFSTTRDSGLISKLQGTVDDSHLHRSLYKALSNVPLEADNTIPASDSNLISSLLPASIKAPPSDVKTSMIYFTLEFENTNVTLEADSGSIRNPVFNKVSQFDVTKPGGELKFQVFLRLPSILCELGDKSQTQDVLVSSSCIRVDLSDISNPVRIYNHIMVNFLNDYEGFPNSENGNLTITVDFKPYQNKHLCIEDFDLLKVIGKGSFGKVMQVRKKDSGKIYALKAIRKSHIVSRSEVVHTLAERTVLARVENPFVVPLKFSFQSPEKLYLVLSFINGGELFYHLQKEGRFDLQRSRLYTAELLSALECLHSLDVIYRDLKPENILLDYKGHIALCDFGLCKLNMKNSDKTKTFCGTPEYLAPELLLGNGYTKSVDWWTLGVLLYEMLTGLPPYYDTDVSVMYQKILKDPLRFPSDLDPDAKDILIHLLARDPKIRLGTDGSTEIKAHSFFKSIDWKRLNAKGYQPPFKPRVTDGFDTSNFDKEFTSEQPVDSVINEFLSESVQKQFGGWTYVGTENLGGSIQR</sequence>
<accession>A0A9P8TJJ0</accession>
<dbReference type="GO" id="GO:0004674">
    <property type="term" value="F:protein serine/threonine kinase activity"/>
    <property type="evidence" value="ECO:0007669"/>
    <property type="project" value="UniProtKB-KW"/>
</dbReference>
<dbReference type="GO" id="GO:0060237">
    <property type="term" value="P:regulation of fungal-type cell wall organization"/>
    <property type="evidence" value="ECO:0007669"/>
    <property type="project" value="UniProtKB-ARBA"/>
</dbReference>
<organism evidence="16 17">
    <name type="scientific">Wickerhamomyces pijperi</name>
    <name type="common">Yeast</name>
    <name type="synonym">Pichia pijperi</name>
    <dbReference type="NCBI Taxonomy" id="599730"/>
    <lineage>
        <taxon>Eukaryota</taxon>
        <taxon>Fungi</taxon>
        <taxon>Dikarya</taxon>
        <taxon>Ascomycota</taxon>
        <taxon>Saccharomycotina</taxon>
        <taxon>Saccharomycetes</taxon>
        <taxon>Phaffomycetales</taxon>
        <taxon>Wickerhamomycetaceae</taxon>
        <taxon>Wickerhamomyces</taxon>
    </lineage>
</organism>
<dbReference type="GO" id="GO:0006665">
    <property type="term" value="P:sphingolipid metabolic process"/>
    <property type="evidence" value="ECO:0007669"/>
    <property type="project" value="UniProtKB-KW"/>
</dbReference>
<dbReference type="Gene3D" id="1.10.510.10">
    <property type="entry name" value="Transferase(Phosphotransferase) domain 1"/>
    <property type="match status" value="1"/>
</dbReference>
<name>A0A9P8TJJ0_WICPI</name>
<feature type="region of interest" description="Disordered" evidence="13">
    <location>
        <begin position="1"/>
        <end position="71"/>
    </location>
</feature>
<dbReference type="SMART" id="SM00220">
    <property type="entry name" value="S_TKc"/>
    <property type="match status" value="1"/>
</dbReference>
<evidence type="ECO:0000256" key="5">
    <source>
        <dbReference type="ARBA" id="ARBA00022679"/>
    </source>
</evidence>
<evidence type="ECO:0000313" key="17">
    <source>
        <dbReference type="Proteomes" id="UP000774326"/>
    </source>
</evidence>
<dbReference type="GO" id="GO:0070941">
    <property type="term" value="P:eisosome assembly"/>
    <property type="evidence" value="ECO:0007669"/>
    <property type="project" value="UniProtKB-ARBA"/>
</dbReference>
<proteinExistence type="inferred from homology"/>
<dbReference type="CDD" id="cd11651">
    <property type="entry name" value="YPK1_N_like"/>
    <property type="match status" value="1"/>
</dbReference>
<keyword evidence="6 12" id="KW-0547">Nucleotide-binding</keyword>
<evidence type="ECO:0000256" key="4">
    <source>
        <dbReference type="ARBA" id="ARBA00022553"/>
    </source>
</evidence>
<dbReference type="InterPro" id="IPR000719">
    <property type="entry name" value="Prot_kinase_dom"/>
</dbReference>
<evidence type="ECO:0000256" key="12">
    <source>
        <dbReference type="PROSITE-ProRule" id="PRU10141"/>
    </source>
</evidence>
<evidence type="ECO:0000256" key="13">
    <source>
        <dbReference type="SAM" id="MobiDB-lite"/>
    </source>
</evidence>
<dbReference type="SUPFAM" id="SSF56112">
    <property type="entry name" value="Protein kinase-like (PK-like)"/>
    <property type="match status" value="1"/>
</dbReference>
<evidence type="ECO:0000256" key="6">
    <source>
        <dbReference type="ARBA" id="ARBA00022741"/>
    </source>
</evidence>
<gene>
    <name evidence="16" type="ORF">WICPIJ_007849</name>
</gene>
<evidence type="ECO:0000256" key="9">
    <source>
        <dbReference type="ARBA" id="ARBA00022919"/>
    </source>
</evidence>
<evidence type="ECO:0000259" key="15">
    <source>
        <dbReference type="PROSITE" id="PS51285"/>
    </source>
</evidence>
<dbReference type="Gene3D" id="3.30.200.20">
    <property type="entry name" value="Phosphorylase Kinase, domain 1"/>
    <property type="match status" value="1"/>
</dbReference>
<dbReference type="InterPro" id="IPR000961">
    <property type="entry name" value="AGC-kinase_C"/>
</dbReference>
<feature type="domain" description="Protein kinase" evidence="14">
    <location>
        <begin position="337"/>
        <end position="592"/>
    </location>
</feature>
<evidence type="ECO:0000259" key="14">
    <source>
        <dbReference type="PROSITE" id="PS50011"/>
    </source>
</evidence>
<keyword evidence="9" id="KW-0746">Sphingolipid metabolism</keyword>
<evidence type="ECO:0000256" key="7">
    <source>
        <dbReference type="ARBA" id="ARBA00022777"/>
    </source>
</evidence>
<keyword evidence="7" id="KW-0418">Kinase</keyword>
<dbReference type="PROSITE" id="PS50011">
    <property type="entry name" value="PROTEIN_KINASE_DOM"/>
    <property type="match status" value="1"/>
</dbReference>
<protein>
    <recommendedName>
        <fullName evidence="2">non-specific serine/threonine protein kinase</fullName>
        <ecNumber evidence="2">2.7.11.1</ecNumber>
    </recommendedName>
</protein>
<evidence type="ECO:0000256" key="3">
    <source>
        <dbReference type="ARBA" id="ARBA00022527"/>
    </source>
</evidence>
<dbReference type="FunFam" id="1.10.510.10:FF:000008">
    <property type="entry name" value="Non-specific serine/threonine protein kinase"/>
    <property type="match status" value="1"/>
</dbReference>
<comment type="caution">
    <text evidence="16">The sequence shown here is derived from an EMBL/GenBank/DDBJ whole genome shotgun (WGS) entry which is preliminary data.</text>
</comment>
<comment type="catalytic activity">
    <reaction evidence="11">
        <text>L-seryl-[protein] + ATP = O-phospho-L-seryl-[protein] + ADP + H(+)</text>
        <dbReference type="Rhea" id="RHEA:17989"/>
        <dbReference type="Rhea" id="RHEA-COMP:9863"/>
        <dbReference type="Rhea" id="RHEA-COMP:11604"/>
        <dbReference type="ChEBI" id="CHEBI:15378"/>
        <dbReference type="ChEBI" id="CHEBI:29999"/>
        <dbReference type="ChEBI" id="CHEBI:30616"/>
        <dbReference type="ChEBI" id="CHEBI:83421"/>
        <dbReference type="ChEBI" id="CHEBI:456216"/>
        <dbReference type="EC" id="2.7.11.1"/>
    </reaction>
</comment>
<dbReference type="InterPro" id="IPR011009">
    <property type="entry name" value="Kinase-like_dom_sf"/>
</dbReference>
<dbReference type="SMART" id="SM00133">
    <property type="entry name" value="S_TK_X"/>
    <property type="match status" value="1"/>
</dbReference>
<dbReference type="Pfam" id="PF00069">
    <property type="entry name" value="Pkinase"/>
    <property type="match status" value="1"/>
</dbReference>
<keyword evidence="9" id="KW-0443">Lipid metabolism</keyword>
<feature type="compositionally biased region" description="Polar residues" evidence="13">
    <location>
        <begin position="1"/>
        <end position="43"/>
    </location>
</feature>
<dbReference type="PANTHER" id="PTHR24351">
    <property type="entry name" value="RIBOSOMAL PROTEIN S6 KINASE"/>
    <property type="match status" value="1"/>
</dbReference>
<dbReference type="InterPro" id="IPR017892">
    <property type="entry name" value="Pkinase_C"/>
</dbReference>
<dbReference type="PROSITE" id="PS51285">
    <property type="entry name" value="AGC_KINASE_CTER"/>
    <property type="match status" value="1"/>
</dbReference>
<dbReference type="OrthoDB" id="63267at2759"/>
<evidence type="ECO:0000256" key="8">
    <source>
        <dbReference type="ARBA" id="ARBA00022840"/>
    </source>
</evidence>
<dbReference type="InterPro" id="IPR008271">
    <property type="entry name" value="Ser/Thr_kinase_AS"/>
</dbReference>
<reference evidence="16" key="1">
    <citation type="journal article" date="2021" name="Open Biol.">
        <title>Shared evolutionary footprints suggest mitochondrial oxidative damage underlies multiple complex I losses in fungi.</title>
        <authorList>
            <person name="Schikora-Tamarit M.A."/>
            <person name="Marcet-Houben M."/>
            <person name="Nosek J."/>
            <person name="Gabaldon T."/>
        </authorList>
    </citation>
    <scope>NUCLEOTIDE SEQUENCE</scope>
    <source>
        <strain evidence="16">CBS2887</strain>
    </source>
</reference>
<comment type="similarity">
    <text evidence="1">Belongs to the protein kinase superfamily. AGC Ser/Thr protein kinase family. RAC subfamily.</text>
</comment>
<dbReference type="Proteomes" id="UP000774326">
    <property type="component" value="Unassembled WGS sequence"/>
</dbReference>
<keyword evidence="5" id="KW-0808">Transferase</keyword>
<keyword evidence="4" id="KW-0597">Phosphoprotein</keyword>
<evidence type="ECO:0000256" key="11">
    <source>
        <dbReference type="ARBA" id="ARBA00048679"/>
    </source>
</evidence>
<dbReference type="GO" id="GO:0016020">
    <property type="term" value="C:membrane"/>
    <property type="evidence" value="ECO:0007669"/>
    <property type="project" value="GOC"/>
</dbReference>
<evidence type="ECO:0000313" key="16">
    <source>
        <dbReference type="EMBL" id="KAH3681154.1"/>
    </source>
</evidence>
<keyword evidence="8 12" id="KW-0067">ATP-binding</keyword>
<feature type="domain" description="AGC-kinase C-terminal" evidence="15">
    <location>
        <begin position="593"/>
        <end position="663"/>
    </location>
</feature>
<dbReference type="Pfam" id="PF00433">
    <property type="entry name" value="Pkinase_C"/>
    <property type="match status" value="1"/>
</dbReference>
<dbReference type="GO" id="GO:0005524">
    <property type="term" value="F:ATP binding"/>
    <property type="evidence" value="ECO:0007669"/>
    <property type="project" value="UniProtKB-UniRule"/>
</dbReference>
<evidence type="ECO:0000256" key="1">
    <source>
        <dbReference type="ARBA" id="ARBA00006935"/>
    </source>
</evidence>
<dbReference type="FunFam" id="3.30.200.20:FF:000048">
    <property type="entry name" value="Non-specific serine/threonine protein kinase"/>
    <property type="match status" value="1"/>
</dbReference>
<dbReference type="PROSITE" id="PS00107">
    <property type="entry name" value="PROTEIN_KINASE_ATP"/>
    <property type="match status" value="1"/>
</dbReference>
<keyword evidence="17" id="KW-1185">Reference proteome</keyword>
<evidence type="ECO:0000256" key="10">
    <source>
        <dbReference type="ARBA" id="ARBA00047899"/>
    </source>
</evidence>
<dbReference type="EC" id="2.7.11.1" evidence="2"/>
<evidence type="ECO:0000256" key="2">
    <source>
        <dbReference type="ARBA" id="ARBA00012513"/>
    </source>
</evidence>